<keyword evidence="5" id="KW-0670">Pyruvate</keyword>
<dbReference type="Proteomes" id="UP000017747">
    <property type="component" value="Unassembled WGS sequence"/>
</dbReference>
<reference evidence="5 6" key="1">
    <citation type="journal article" date="2014" name="Genome Announc.">
        <title>Genome Sequence of Youngiibacter fragilis, the Type Strain of the Genus Youngiibacter.</title>
        <authorList>
            <person name="Wawrik C.B."/>
            <person name="Callaghan A.V."/>
            <person name="Stamps B.W."/>
            <person name="Wawrik B."/>
        </authorList>
    </citation>
    <scope>NUCLEOTIDE SEQUENCE [LARGE SCALE GENOMIC DNA]</scope>
    <source>
        <strain evidence="5 6">232.1</strain>
    </source>
</reference>
<dbReference type="NCBIfam" id="TIGR02751">
    <property type="entry name" value="PEPCase_arch"/>
    <property type="match status" value="1"/>
</dbReference>
<keyword evidence="2" id="KW-0456">Lyase</keyword>
<keyword evidence="6" id="KW-1185">Reference proteome</keyword>
<dbReference type="EMBL" id="AXUN02000179">
    <property type="protein sequence ID" value="ETA80567.1"/>
    <property type="molecule type" value="Genomic_DNA"/>
</dbReference>
<dbReference type="eggNOG" id="COG1892">
    <property type="taxonomic scope" value="Bacteria"/>
</dbReference>
<dbReference type="RefSeq" id="WP_023863570.1">
    <property type="nucleotide sequence ID" value="NZ_AXUN02000179.1"/>
</dbReference>
<dbReference type="PIRSF" id="PIRSF006677">
    <property type="entry name" value="UCP006677"/>
    <property type="match status" value="1"/>
</dbReference>
<evidence type="ECO:0000256" key="3">
    <source>
        <dbReference type="ARBA" id="ARBA00023300"/>
    </source>
</evidence>
<proteinExistence type="predicted"/>
<dbReference type="PATRIC" id="fig|994573.3.peg.2030"/>
<protein>
    <recommendedName>
        <fullName evidence="4">Phosphoenolpyruvate carboxylase</fullName>
        <ecNumber evidence="4">4.1.1.31</ecNumber>
    </recommendedName>
</protein>
<dbReference type="GO" id="GO:0006099">
    <property type="term" value="P:tricarboxylic acid cycle"/>
    <property type="evidence" value="ECO:0007669"/>
    <property type="project" value="InterPro"/>
</dbReference>
<dbReference type="OrthoDB" id="5487470at2"/>
<dbReference type="Pfam" id="PF14010">
    <property type="entry name" value="PEPcase_2"/>
    <property type="match status" value="1"/>
</dbReference>
<name>V7I6E7_9CLOT</name>
<evidence type="ECO:0000256" key="4">
    <source>
        <dbReference type="NCBIfam" id="TIGR02751"/>
    </source>
</evidence>
<accession>V7I6E7</accession>
<dbReference type="AlphaFoldDB" id="V7I6E7"/>
<dbReference type="EC" id="4.1.1.31" evidence="4"/>
<comment type="caution">
    <text evidence="5">The sequence shown here is derived from an EMBL/GenBank/DDBJ whole genome shotgun (WGS) entry which is preliminary data.</text>
</comment>
<dbReference type="InterPro" id="IPR015813">
    <property type="entry name" value="Pyrv/PenolPyrv_kinase-like_dom"/>
</dbReference>
<sequence length="538" mass="60939">MRKIPSSMATQHPDNADKYITIQQEPEEAIHGLTCQKNGGLGIEEIMIDFEGKLTPYHQTSQIALGFINKGIIPGKDVFITPRIPNAKKEPIFRQLMSIMSLVETNILAYKQTSVQAISETVVPMIETGHEIIQLQERINSVIELGNKNYDIQFPLNSIRIIPLVESVPALVNVDVILDEYCNDSLSKGYSFETIRIMFARSDSAMSYGMISSVLAVVIATDKSLKWGELNSVEVAPILGCGALPFRGHFTEENLESIYETYAGIRTFTIQSGLRYDHGEAETKEVVNSLKGNIGKQVKREFTLEDTELMKEFIGIFTKNYMRTFLKIINTVEIISKYIPKNRDRLSSTKTGLEYIREIANMVELSNLVKDQKLKEELIGINTDIQCTVPRAISFTSAMYTLGAPPEFIGVGRGLKEVEEKYGREGIEKLLCYYPQLKKDLVFASKYVNVKISKGIIEETARLEYQEDFDFACKILNIQKEDVEINEDEFYHTLLKSIRPIILHLIGKQKDLFDDGDEEKKILNEWIVKMGKIRGSLG</sequence>
<dbReference type="GO" id="GO:0008964">
    <property type="term" value="F:phosphoenolpyruvate carboxylase activity"/>
    <property type="evidence" value="ECO:0007669"/>
    <property type="project" value="UniProtKB-UniRule"/>
</dbReference>
<evidence type="ECO:0000256" key="1">
    <source>
        <dbReference type="ARBA" id="ARBA00022842"/>
    </source>
</evidence>
<dbReference type="STRING" id="994573.T472_0210925"/>
<dbReference type="GO" id="GO:0015977">
    <property type="term" value="P:carbon fixation"/>
    <property type="evidence" value="ECO:0007669"/>
    <property type="project" value="UniProtKB-KW"/>
</dbReference>
<evidence type="ECO:0000313" key="6">
    <source>
        <dbReference type="Proteomes" id="UP000017747"/>
    </source>
</evidence>
<gene>
    <name evidence="5" type="ORF">T472_0210925</name>
</gene>
<evidence type="ECO:0000313" key="5">
    <source>
        <dbReference type="EMBL" id="ETA80567.1"/>
    </source>
</evidence>
<organism evidence="5 6">
    <name type="scientific">Youngiibacter fragilis 232.1</name>
    <dbReference type="NCBI Taxonomy" id="994573"/>
    <lineage>
        <taxon>Bacteria</taxon>
        <taxon>Bacillati</taxon>
        <taxon>Bacillota</taxon>
        <taxon>Clostridia</taxon>
        <taxon>Eubacteriales</taxon>
        <taxon>Clostridiaceae</taxon>
        <taxon>Youngiibacter</taxon>
    </lineage>
</organism>
<evidence type="ECO:0000256" key="2">
    <source>
        <dbReference type="ARBA" id="ARBA00023239"/>
    </source>
</evidence>
<dbReference type="InterPro" id="IPR007566">
    <property type="entry name" value="PEP_COase_arc-type"/>
</dbReference>
<dbReference type="SUPFAM" id="SSF51621">
    <property type="entry name" value="Phosphoenolpyruvate/pyruvate domain"/>
    <property type="match status" value="1"/>
</dbReference>
<keyword evidence="3" id="KW-0120">Carbon dioxide fixation</keyword>
<keyword evidence="1" id="KW-0460">Magnesium</keyword>